<comment type="caution">
    <text evidence="2">The sequence shown here is derived from an EMBL/GenBank/DDBJ whole genome shotgun (WGS) entry which is preliminary data.</text>
</comment>
<evidence type="ECO:0000313" key="3">
    <source>
        <dbReference type="Proteomes" id="UP001151760"/>
    </source>
</evidence>
<dbReference type="PANTHER" id="PTHR31676:SF203">
    <property type="entry name" value="DUF538 FAMILY PROTEIN"/>
    <property type="match status" value="1"/>
</dbReference>
<organism evidence="2 3">
    <name type="scientific">Tanacetum coccineum</name>
    <dbReference type="NCBI Taxonomy" id="301880"/>
    <lineage>
        <taxon>Eukaryota</taxon>
        <taxon>Viridiplantae</taxon>
        <taxon>Streptophyta</taxon>
        <taxon>Embryophyta</taxon>
        <taxon>Tracheophyta</taxon>
        <taxon>Spermatophyta</taxon>
        <taxon>Magnoliopsida</taxon>
        <taxon>eudicotyledons</taxon>
        <taxon>Gunneridae</taxon>
        <taxon>Pentapetalae</taxon>
        <taxon>asterids</taxon>
        <taxon>campanulids</taxon>
        <taxon>Asterales</taxon>
        <taxon>Asteraceae</taxon>
        <taxon>Asteroideae</taxon>
        <taxon>Anthemideae</taxon>
        <taxon>Anthemidinae</taxon>
        <taxon>Tanacetum</taxon>
    </lineage>
</organism>
<evidence type="ECO:0000256" key="1">
    <source>
        <dbReference type="SAM" id="SignalP"/>
    </source>
</evidence>
<dbReference type="Gene3D" id="2.30.240.10">
    <property type="entry name" value="At5g01610-like"/>
    <property type="match status" value="1"/>
</dbReference>
<dbReference type="InterPro" id="IPR036758">
    <property type="entry name" value="At5g01610-like"/>
</dbReference>
<feature type="chain" id="PRO_5046299397" description="DUF538 domain-containing protein" evidence="1">
    <location>
        <begin position="21"/>
        <end position="167"/>
    </location>
</feature>
<protein>
    <recommendedName>
        <fullName evidence="4">DUF538 domain-containing protein</fullName>
    </recommendedName>
</protein>
<reference evidence="2" key="2">
    <citation type="submission" date="2022-01" db="EMBL/GenBank/DDBJ databases">
        <authorList>
            <person name="Yamashiro T."/>
            <person name="Shiraishi A."/>
            <person name="Satake H."/>
            <person name="Nakayama K."/>
        </authorList>
    </citation>
    <scope>NUCLEOTIDE SEQUENCE</scope>
</reference>
<keyword evidence="1" id="KW-0732">Signal</keyword>
<dbReference type="EMBL" id="BQNB010009606">
    <property type="protein sequence ID" value="GJS65821.1"/>
    <property type="molecule type" value="Genomic_DNA"/>
</dbReference>
<name>A0ABQ4XLT1_9ASTR</name>
<dbReference type="Pfam" id="PF04398">
    <property type="entry name" value="DUF538"/>
    <property type="match status" value="1"/>
</dbReference>
<accession>A0ABQ4XLT1</accession>
<keyword evidence="3" id="KW-1185">Reference proteome</keyword>
<evidence type="ECO:0000313" key="2">
    <source>
        <dbReference type="EMBL" id="GJS65821.1"/>
    </source>
</evidence>
<dbReference type="Proteomes" id="UP001151760">
    <property type="component" value="Unassembled WGS sequence"/>
</dbReference>
<reference evidence="2" key="1">
    <citation type="journal article" date="2022" name="Int. J. Mol. Sci.">
        <title>Draft Genome of Tanacetum Coccineum: Genomic Comparison of Closely Related Tanacetum-Family Plants.</title>
        <authorList>
            <person name="Yamashiro T."/>
            <person name="Shiraishi A."/>
            <person name="Nakayama K."/>
            <person name="Satake H."/>
        </authorList>
    </citation>
    <scope>NUCLEOTIDE SEQUENCE</scope>
</reference>
<dbReference type="PANTHER" id="PTHR31676">
    <property type="entry name" value="T31J12.3 PROTEIN-RELATED"/>
    <property type="match status" value="1"/>
</dbReference>
<dbReference type="SUPFAM" id="SSF141562">
    <property type="entry name" value="At5g01610-like"/>
    <property type="match status" value="1"/>
</dbReference>
<feature type="signal peptide" evidence="1">
    <location>
        <begin position="1"/>
        <end position="20"/>
    </location>
</feature>
<proteinExistence type="predicted"/>
<gene>
    <name evidence="2" type="ORF">Tco_0680385</name>
</gene>
<sequence length="167" mass="18619">MSSRVTVLPFIIILFTSAVAQIPTAYEALQEYDFPVGLLPTSVTSYILNRATGEFLVTLSDKCSFSTDGYDLQFKPTISGVISLDKVTNLKGVSVKLLFFWMDIVEATRDEDEMDFSVGMFSAGFDVEAFEQSPQCGCGFNCDDDDGLKIRVEKNSTNFMKKLDWSH</sequence>
<evidence type="ECO:0008006" key="4">
    <source>
        <dbReference type="Google" id="ProtNLM"/>
    </source>
</evidence>
<dbReference type="InterPro" id="IPR007493">
    <property type="entry name" value="DUF538"/>
</dbReference>